<evidence type="ECO:0000313" key="6">
    <source>
        <dbReference type="Proteomes" id="UP001447188"/>
    </source>
</evidence>
<dbReference type="Gene3D" id="3.40.50.720">
    <property type="entry name" value="NAD(P)-binding Rossmann-like Domain"/>
    <property type="match status" value="1"/>
</dbReference>
<gene>
    <name evidence="5" type="ORF">Q9L58_003631</name>
</gene>
<dbReference type="PRINTS" id="PR00081">
    <property type="entry name" value="GDHRDH"/>
</dbReference>
<evidence type="ECO:0000256" key="4">
    <source>
        <dbReference type="SAM" id="MobiDB-lite"/>
    </source>
</evidence>
<dbReference type="Proteomes" id="UP001447188">
    <property type="component" value="Unassembled WGS sequence"/>
</dbReference>
<dbReference type="PROSITE" id="PS00061">
    <property type="entry name" value="ADH_SHORT"/>
    <property type="match status" value="1"/>
</dbReference>
<evidence type="ECO:0000256" key="1">
    <source>
        <dbReference type="ARBA" id="ARBA00006484"/>
    </source>
</evidence>
<evidence type="ECO:0000313" key="5">
    <source>
        <dbReference type="EMBL" id="KAL0637428.1"/>
    </source>
</evidence>
<keyword evidence="2" id="KW-0521">NADP</keyword>
<accession>A0ABR3GNH6</accession>
<sequence>MFRSSNTLLRSSRWCSAKALIPRPALRPFSGTTLRCNETKPGEFARTDPNITIKDRDMPSGGSVRGVRVKRTLGRFSMEGKVAVVTGGASGLGYVMTQALVESGADAAIVDLNHEGAIKAAVSLSKHFHDVNPNAERVPTITAHSADVSNPSSVRDAIAEILRTHNHIDALVTSAGFTENFKAEDYPYDRMQKLWGVNVNGTYLCAVEIAKHMIERKSGGSMVFIGSMSGSIVNIPQPQAPYNASKAAVRHLASSMAVEWATHGIRVNCISPGYMLTALTKKILEEKPDLKAKWTSLIPQGRMGNPEDLMGAVVFLASDASLYVNGADLRVDGGYTVT</sequence>
<proteinExistence type="inferred from homology"/>
<dbReference type="PRINTS" id="PR00080">
    <property type="entry name" value="SDRFAMILY"/>
</dbReference>
<protein>
    <recommendedName>
        <fullName evidence="7">D-arabinitol 2-dehydrogenase</fullName>
    </recommendedName>
</protein>
<keyword evidence="3" id="KW-0560">Oxidoreductase</keyword>
<dbReference type="SUPFAM" id="SSF51735">
    <property type="entry name" value="NAD(P)-binding Rossmann-fold domains"/>
    <property type="match status" value="1"/>
</dbReference>
<keyword evidence="6" id="KW-1185">Reference proteome</keyword>
<dbReference type="PANTHER" id="PTHR43008:SF14">
    <property type="entry name" value="DEHYDROGENASE ARBD, PUTATIVE-RELATED"/>
    <property type="match status" value="1"/>
</dbReference>
<evidence type="ECO:0000256" key="3">
    <source>
        <dbReference type="ARBA" id="ARBA00023002"/>
    </source>
</evidence>
<evidence type="ECO:0008006" key="7">
    <source>
        <dbReference type="Google" id="ProtNLM"/>
    </source>
</evidence>
<dbReference type="Pfam" id="PF13561">
    <property type="entry name" value="adh_short_C2"/>
    <property type="match status" value="1"/>
</dbReference>
<reference evidence="5 6" key="1">
    <citation type="submission" date="2024-02" db="EMBL/GenBank/DDBJ databases">
        <title>Discinaceae phylogenomics.</title>
        <authorList>
            <person name="Dirks A.C."/>
            <person name="James T.Y."/>
        </authorList>
    </citation>
    <scope>NUCLEOTIDE SEQUENCE [LARGE SCALE GENOMIC DNA]</scope>
    <source>
        <strain evidence="5 6">ACD0624</strain>
    </source>
</reference>
<dbReference type="EMBL" id="JBBBZM010000035">
    <property type="protein sequence ID" value="KAL0637428.1"/>
    <property type="molecule type" value="Genomic_DNA"/>
</dbReference>
<dbReference type="InterPro" id="IPR036291">
    <property type="entry name" value="NAD(P)-bd_dom_sf"/>
</dbReference>
<dbReference type="PANTHER" id="PTHR43008">
    <property type="entry name" value="BENZIL REDUCTASE"/>
    <property type="match status" value="1"/>
</dbReference>
<dbReference type="InterPro" id="IPR002347">
    <property type="entry name" value="SDR_fam"/>
</dbReference>
<organism evidence="5 6">
    <name type="scientific">Discina gigas</name>
    <dbReference type="NCBI Taxonomy" id="1032678"/>
    <lineage>
        <taxon>Eukaryota</taxon>
        <taxon>Fungi</taxon>
        <taxon>Dikarya</taxon>
        <taxon>Ascomycota</taxon>
        <taxon>Pezizomycotina</taxon>
        <taxon>Pezizomycetes</taxon>
        <taxon>Pezizales</taxon>
        <taxon>Discinaceae</taxon>
        <taxon>Discina</taxon>
    </lineage>
</organism>
<comment type="similarity">
    <text evidence="1">Belongs to the short-chain dehydrogenases/reductases (SDR) family.</text>
</comment>
<name>A0ABR3GNH6_9PEZI</name>
<evidence type="ECO:0000256" key="2">
    <source>
        <dbReference type="ARBA" id="ARBA00022857"/>
    </source>
</evidence>
<dbReference type="InterPro" id="IPR020904">
    <property type="entry name" value="Sc_DH/Rdtase_CS"/>
</dbReference>
<comment type="caution">
    <text evidence="5">The sequence shown here is derived from an EMBL/GenBank/DDBJ whole genome shotgun (WGS) entry which is preliminary data.</text>
</comment>
<feature type="region of interest" description="Disordered" evidence="4">
    <location>
        <begin position="40"/>
        <end position="64"/>
    </location>
</feature>